<dbReference type="CDD" id="cd03880">
    <property type="entry name" value="M28_QC_like"/>
    <property type="match status" value="1"/>
</dbReference>
<protein>
    <recommendedName>
        <fullName evidence="3">Peptide hydrolase</fullName>
        <ecNumber evidence="3">3.4.-.-</ecNumber>
    </recommendedName>
</protein>
<comment type="caution">
    <text evidence="5">The sequence shown here is derived from an EMBL/GenBank/DDBJ whole genome shotgun (WGS) entry which is preliminary data.</text>
</comment>
<dbReference type="Proteomes" id="UP000186594">
    <property type="component" value="Unassembled WGS sequence"/>
</dbReference>
<proteinExistence type="inferred from homology"/>
<keyword evidence="3" id="KW-0862">Zinc</keyword>
<name>A0A1U7LTZ0_NEOID</name>
<dbReference type="InterPro" id="IPR040234">
    <property type="entry name" value="QC/QCL"/>
</dbReference>
<keyword evidence="3" id="KW-0645">Protease</keyword>
<feature type="domain" description="Peptidase M28" evidence="4">
    <location>
        <begin position="100"/>
        <end position="332"/>
    </location>
</feature>
<evidence type="ECO:0000256" key="1">
    <source>
        <dbReference type="ARBA" id="ARBA00022679"/>
    </source>
</evidence>
<evidence type="ECO:0000256" key="3">
    <source>
        <dbReference type="RuleBase" id="RU361240"/>
    </source>
</evidence>
<dbReference type="OMA" id="THWAYQK"/>
<dbReference type="Gene3D" id="3.40.630.10">
    <property type="entry name" value="Zn peptidases"/>
    <property type="match status" value="1"/>
</dbReference>
<keyword evidence="3" id="KW-0732">Signal</keyword>
<evidence type="ECO:0000256" key="2">
    <source>
        <dbReference type="ARBA" id="ARBA00023315"/>
    </source>
</evidence>
<dbReference type="OrthoDB" id="3907302at2759"/>
<dbReference type="PANTHER" id="PTHR12283">
    <property type="entry name" value="GLUTAMINYL-PEPTIDE CYCLOTRANSFERASE"/>
    <property type="match status" value="1"/>
</dbReference>
<organism evidence="5 6">
    <name type="scientific">Neolecta irregularis (strain DAH-3)</name>
    <dbReference type="NCBI Taxonomy" id="1198029"/>
    <lineage>
        <taxon>Eukaryota</taxon>
        <taxon>Fungi</taxon>
        <taxon>Dikarya</taxon>
        <taxon>Ascomycota</taxon>
        <taxon>Taphrinomycotina</taxon>
        <taxon>Neolectales</taxon>
        <taxon>Neolectaceae</taxon>
        <taxon>Neolecta</taxon>
    </lineage>
</organism>
<accession>A0A1U7LTZ0</accession>
<sequence length="350" mass="39546">MKILFIALLPLVLFSSGYRLITEKTLNYLATHPSLNSSLNTQNGALLDPIVTTLRPPSSPGAETVLAFLREHFRKLGDWTIELDEFQDTTPHGPKDFKNLIAFKTSSSHSRKLVLAAHYDSLVRKDGDFYGATDSAASCAVLLWTAQVLDDLISEKFADSLEDFGIEFIFFDGEEAIVQWNGDDNTYGSRHLATKWEQQMMTAGNRGSRLSSIELFVLLDLLGSAEPEMVSYSRTTRWAYDHLSTLEARLRSSKLAFSNPSKNWFVETKGTSGPHIWTQIGDDHLHFLQRGVDVLHLIPSPFPQVWHTLLDDKEHLDQDSVLDWGVLMAAFVAEWLELEEVIYANQRDEL</sequence>
<dbReference type="AlphaFoldDB" id="A0A1U7LTZ0"/>
<dbReference type="SUPFAM" id="SSF53187">
    <property type="entry name" value="Zn-dependent exopeptidases"/>
    <property type="match status" value="1"/>
</dbReference>
<keyword evidence="1 5" id="KW-0808">Transferase</keyword>
<evidence type="ECO:0000313" key="6">
    <source>
        <dbReference type="Proteomes" id="UP000186594"/>
    </source>
</evidence>
<feature type="chain" id="PRO_5011831857" description="Peptide hydrolase" evidence="3">
    <location>
        <begin position="18"/>
        <end position="350"/>
    </location>
</feature>
<keyword evidence="2" id="KW-0012">Acyltransferase</keyword>
<reference evidence="5 6" key="1">
    <citation type="submission" date="2016-04" db="EMBL/GenBank/DDBJ databases">
        <title>Evolutionary innovation and constraint leading to complex multicellularity in the Ascomycota.</title>
        <authorList>
            <person name="Cisse O."/>
            <person name="Nguyen A."/>
            <person name="Hewitt D.A."/>
            <person name="Jedd G."/>
            <person name="Stajich J.E."/>
        </authorList>
    </citation>
    <scope>NUCLEOTIDE SEQUENCE [LARGE SCALE GENOMIC DNA]</scope>
    <source>
        <strain evidence="5 6">DAH-3</strain>
    </source>
</reference>
<evidence type="ECO:0000313" key="5">
    <source>
        <dbReference type="EMBL" id="OLL26145.1"/>
    </source>
</evidence>
<dbReference type="STRING" id="1198029.A0A1U7LTZ0"/>
<keyword evidence="6" id="KW-1185">Reference proteome</keyword>
<comment type="similarity">
    <text evidence="3">Belongs to the peptidase M28 family.</text>
</comment>
<keyword evidence="3" id="KW-0378">Hydrolase</keyword>
<dbReference type="GO" id="GO:0008270">
    <property type="term" value="F:zinc ion binding"/>
    <property type="evidence" value="ECO:0007669"/>
    <property type="project" value="TreeGrafter"/>
</dbReference>
<dbReference type="GO" id="GO:0016603">
    <property type="term" value="F:glutaminyl-peptide cyclotransferase activity"/>
    <property type="evidence" value="ECO:0007669"/>
    <property type="project" value="InterPro"/>
</dbReference>
<dbReference type="EC" id="3.4.-.-" evidence="3"/>
<dbReference type="GO" id="GO:0008233">
    <property type="term" value="F:peptidase activity"/>
    <property type="evidence" value="ECO:0007669"/>
    <property type="project" value="UniProtKB-KW"/>
</dbReference>
<dbReference type="PANTHER" id="PTHR12283:SF6">
    <property type="entry name" value="GLUTAMINYL-PEPTIDE CYCLOTRANSFERASE-RELATED"/>
    <property type="match status" value="1"/>
</dbReference>
<dbReference type="GO" id="GO:0006508">
    <property type="term" value="P:proteolysis"/>
    <property type="evidence" value="ECO:0007669"/>
    <property type="project" value="UniProtKB-KW"/>
</dbReference>
<dbReference type="Pfam" id="PF04389">
    <property type="entry name" value="Peptidase_M28"/>
    <property type="match status" value="1"/>
</dbReference>
<dbReference type="InterPro" id="IPR007484">
    <property type="entry name" value="Peptidase_M28"/>
</dbReference>
<evidence type="ECO:0000259" key="4">
    <source>
        <dbReference type="Pfam" id="PF04389"/>
    </source>
</evidence>
<dbReference type="EMBL" id="LXFE01000238">
    <property type="protein sequence ID" value="OLL26145.1"/>
    <property type="molecule type" value="Genomic_DNA"/>
</dbReference>
<gene>
    <name evidence="5" type="ORF">NEOLI_003047</name>
</gene>
<keyword evidence="3" id="KW-0479">Metal-binding</keyword>
<dbReference type="InterPro" id="IPR037457">
    <property type="entry name" value="M28_QC"/>
</dbReference>
<feature type="signal peptide" evidence="3">
    <location>
        <begin position="1"/>
        <end position="17"/>
    </location>
</feature>